<evidence type="ECO:0000259" key="16">
    <source>
        <dbReference type="Pfam" id="PF07715"/>
    </source>
</evidence>
<dbReference type="SUPFAM" id="SSF56935">
    <property type="entry name" value="Porins"/>
    <property type="match status" value="1"/>
</dbReference>
<keyword evidence="9 11" id="KW-0472">Membrane</keyword>
<protein>
    <recommendedName>
        <fullName evidence="19">TonB-dependent receptor</fullName>
    </recommendedName>
</protein>
<keyword evidence="6" id="KW-0408">Iron</keyword>
<proteinExistence type="inferred from homology"/>
<evidence type="ECO:0000256" key="13">
    <source>
        <dbReference type="SAM" id="MobiDB-lite"/>
    </source>
</evidence>
<dbReference type="PANTHER" id="PTHR32552">
    <property type="entry name" value="FERRICHROME IRON RECEPTOR-RELATED"/>
    <property type="match status" value="1"/>
</dbReference>
<comment type="similarity">
    <text evidence="11 12">Belongs to the TonB-dependent receptor family.</text>
</comment>
<reference evidence="17" key="2">
    <citation type="submission" date="2020-09" db="EMBL/GenBank/DDBJ databases">
        <authorList>
            <person name="Sun Q."/>
            <person name="Kim S."/>
        </authorList>
    </citation>
    <scope>NUCLEOTIDE SEQUENCE</scope>
    <source>
        <strain evidence="17">KCTC 42590</strain>
    </source>
</reference>
<keyword evidence="18" id="KW-1185">Reference proteome</keyword>
<evidence type="ECO:0000256" key="11">
    <source>
        <dbReference type="PROSITE-ProRule" id="PRU01360"/>
    </source>
</evidence>
<evidence type="ECO:0000256" key="12">
    <source>
        <dbReference type="RuleBase" id="RU003357"/>
    </source>
</evidence>
<keyword evidence="5 11" id="KW-0812">Transmembrane</keyword>
<dbReference type="GO" id="GO:0006826">
    <property type="term" value="P:iron ion transport"/>
    <property type="evidence" value="ECO:0007669"/>
    <property type="project" value="UniProtKB-KW"/>
</dbReference>
<evidence type="ECO:0000313" key="18">
    <source>
        <dbReference type="Proteomes" id="UP000630923"/>
    </source>
</evidence>
<feature type="signal peptide" evidence="14">
    <location>
        <begin position="1"/>
        <end position="27"/>
    </location>
</feature>
<accession>A0A919ALB5</accession>
<evidence type="ECO:0000256" key="14">
    <source>
        <dbReference type="SAM" id="SignalP"/>
    </source>
</evidence>
<dbReference type="RefSeq" id="WP_191250154.1">
    <property type="nucleotide sequence ID" value="NZ_BNCI01000001.1"/>
</dbReference>
<evidence type="ECO:0008006" key="19">
    <source>
        <dbReference type="Google" id="ProtNLM"/>
    </source>
</evidence>
<dbReference type="PROSITE" id="PS52016">
    <property type="entry name" value="TONB_DEPENDENT_REC_3"/>
    <property type="match status" value="1"/>
</dbReference>
<keyword evidence="2 11" id="KW-0813">Transport</keyword>
<evidence type="ECO:0000256" key="7">
    <source>
        <dbReference type="ARBA" id="ARBA00023065"/>
    </source>
</evidence>
<evidence type="ECO:0000256" key="6">
    <source>
        <dbReference type="ARBA" id="ARBA00023004"/>
    </source>
</evidence>
<keyword evidence="4" id="KW-0410">Iron transport</keyword>
<feature type="domain" description="TonB-dependent receptor plug" evidence="16">
    <location>
        <begin position="50"/>
        <end position="155"/>
    </location>
</feature>
<evidence type="ECO:0000256" key="9">
    <source>
        <dbReference type="ARBA" id="ARBA00023136"/>
    </source>
</evidence>
<dbReference type="InterPro" id="IPR012910">
    <property type="entry name" value="Plug_dom"/>
</dbReference>
<dbReference type="Pfam" id="PF00593">
    <property type="entry name" value="TonB_dep_Rec_b-barrel"/>
    <property type="match status" value="1"/>
</dbReference>
<evidence type="ECO:0000313" key="17">
    <source>
        <dbReference type="EMBL" id="GHF15432.1"/>
    </source>
</evidence>
<dbReference type="Gene3D" id="2.40.170.20">
    <property type="entry name" value="TonB-dependent receptor, beta-barrel domain"/>
    <property type="match status" value="4"/>
</dbReference>
<dbReference type="GO" id="GO:0009279">
    <property type="term" value="C:cell outer membrane"/>
    <property type="evidence" value="ECO:0007669"/>
    <property type="project" value="UniProtKB-SubCell"/>
</dbReference>
<dbReference type="EMBL" id="BNCI01000001">
    <property type="protein sequence ID" value="GHF15432.1"/>
    <property type="molecule type" value="Genomic_DNA"/>
</dbReference>
<evidence type="ECO:0000259" key="15">
    <source>
        <dbReference type="Pfam" id="PF00593"/>
    </source>
</evidence>
<dbReference type="InterPro" id="IPR000531">
    <property type="entry name" value="Beta-barrel_TonB"/>
</dbReference>
<feature type="domain" description="TonB-dependent receptor-like beta-barrel" evidence="15">
    <location>
        <begin position="365"/>
        <end position="879"/>
    </location>
</feature>
<dbReference type="PANTHER" id="PTHR32552:SF81">
    <property type="entry name" value="TONB-DEPENDENT OUTER MEMBRANE RECEPTOR"/>
    <property type="match status" value="1"/>
</dbReference>
<evidence type="ECO:0000256" key="1">
    <source>
        <dbReference type="ARBA" id="ARBA00004571"/>
    </source>
</evidence>
<evidence type="ECO:0000256" key="4">
    <source>
        <dbReference type="ARBA" id="ARBA00022496"/>
    </source>
</evidence>
<keyword evidence="10 11" id="KW-0998">Cell outer membrane</keyword>
<dbReference type="Proteomes" id="UP000630923">
    <property type="component" value="Unassembled WGS sequence"/>
</dbReference>
<keyword evidence="7" id="KW-0406">Ion transport</keyword>
<reference evidence="17" key="1">
    <citation type="journal article" date="2014" name="Int. J. Syst. Evol. Microbiol.">
        <title>Complete genome sequence of Corynebacterium casei LMG S-19264T (=DSM 44701T), isolated from a smear-ripened cheese.</title>
        <authorList>
            <consortium name="US DOE Joint Genome Institute (JGI-PGF)"/>
            <person name="Walter F."/>
            <person name="Albersmeier A."/>
            <person name="Kalinowski J."/>
            <person name="Ruckert C."/>
        </authorList>
    </citation>
    <scope>NUCLEOTIDE SEQUENCE</scope>
    <source>
        <strain evidence="17">KCTC 42590</strain>
    </source>
</reference>
<evidence type="ECO:0000256" key="8">
    <source>
        <dbReference type="ARBA" id="ARBA00023077"/>
    </source>
</evidence>
<comment type="caution">
    <text evidence="17">The sequence shown here is derived from an EMBL/GenBank/DDBJ whole genome shotgun (WGS) entry which is preliminary data.</text>
</comment>
<feature type="chain" id="PRO_5038080658" description="TonB-dependent receptor" evidence="14">
    <location>
        <begin position="28"/>
        <end position="933"/>
    </location>
</feature>
<keyword evidence="8 12" id="KW-0798">TonB box</keyword>
<dbReference type="Pfam" id="PF07715">
    <property type="entry name" value="Plug"/>
    <property type="match status" value="1"/>
</dbReference>
<evidence type="ECO:0000256" key="2">
    <source>
        <dbReference type="ARBA" id="ARBA00022448"/>
    </source>
</evidence>
<gene>
    <name evidence="17" type="ORF">GCM10017044_06980</name>
</gene>
<sequence length="933" mass="101613">MVPSRLARSLLAGVSLSSLMVVAPVTAQDSNNTLSLEEITVTAQKREQSAQDVPIALNAFSGDFLDVVAADDLRDIVAYTPGLEIGGVTQARYEVRGVETSDFGVGTDPAVGVYVDGIYAARSGAAIIQFADIERVEVLKGPQGTLFGRNTAAGAISVITKKPNIEEFEGEVKLRYGRFDHRLLNAMLNFPMTDTMAFRVNLLTNERDGYQPDALTGEKYGRLNNDTGRLQFRWEPSEKTSFNLAYEFDRTNQDEQPPKLSVSNGQWQFGTKGDETLLDSVQGQVLLGLAPALGLPLTPDTPASALNGFLPLSSFYAALAPFGYSPANPNASWRFFQDVNSAGGADPFGPTDSDIGNGQERRDLDGLNLTITHDFDWATLTSISSYKKFTTNNLEDNDSSADPFAYFTTDNTERNQSFYQEVRLNGQTDRLTWTLGGSYYWEKAEQTTYVDLSTDSVARMLYNLGATTGGALAGGFDPLDGINACEAIALDTMGGFYNFYDMPLDCLGVPTGGLGLENLANLIGTTMGGRIYQESMGQGGKFKALAFYADATYKVTDRLNLTGGIRWTQDKKSWTWLNGPATIEGRSELDVPGVGNLADIFTGQIMPSFVGGTGDIVYNLADLEAVIRAGNIGCENYTDLGSNSLEGTAFTCSDTWTNISPRVVVDYVVSDDLMVYASYALGYKAGGYNTQEVGSYFDNEDVWNFEAGLKSEWFDRTLRFNLSVWKYKYEDKQSIRLENVPGSELKRYTTRTEDASGKGVDVEILWAPVDGLRLFANAGYQDVTCTRNCGTDEDQPDNPDPFQGQPTGVPSKRVSVGGDYRFDLGNSGSLLFHIDHSYSSARRDNGRCQVEGTCGLQVVGDVMWYTGGAKNYTNARIGWENESGAYGLSVFGRNIFSNIYPGGAAGDGKDLLGAASSSIDEPWTWGIELKAKF</sequence>
<keyword evidence="3 11" id="KW-1134">Transmembrane beta strand</keyword>
<evidence type="ECO:0000256" key="3">
    <source>
        <dbReference type="ARBA" id="ARBA00022452"/>
    </source>
</evidence>
<dbReference type="InterPro" id="IPR036942">
    <property type="entry name" value="Beta-barrel_TonB_sf"/>
</dbReference>
<organism evidence="17 18">
    <name type="scientific">Kordiimonas sediminis</name>
    <dbReference type="NCBI Taxonomy" id="1735581"/>
    <lineage>
        <taxon>Bacteria</taxon>
        <taxon>Pseudomonadati</taxon>
        <taxon>Pseudomonadota</taxon>
        <taxon>Alphaproteobacteria</taxon>
        <taxon>Kordiimonadales</taxon>
        <taxon>Kordiimonadaceae</taxon>
        <taxon>Kordiimonas</taxon>
    </lineage>
</organism>
<evidence type="ECO:0000256" key="10">
    <source>
        <dbReference type="ARBA" id="ARBA00023237"/>
    </source>
</evidence>
<comment type="subcellular location">
    <subcellularLocation>
        <location evidence="1 11">Cell outer membrane</location>
        <topology evidence="1 11">Multi-pass membrane protein</topology>
    </subcellularLocation>
</comment>
<evidence type="ECO:0000256" key="5">
    <source>
        <dbReference type="ARBA" id="ARBA00022692"/>
    </source>
</evidence>
<name>A0A919ALB5_9PROT</name>
<dbReference type="InterPro" id="IPR039426">
    <property type="entry name" value="TonB-dep_rcpt-like"/>
</dbReference>
<feature type="region of interest" description="Disordered" evidence="13">
    <location>
        <begin position="789"/>
        <end position="810"/>
    </location>
</feature>
<keyword evidence="14" id="KW-0732">Signal</keyword>
<dbReference type="AlphaFoldDB" id="A0A919ALB5"/>